<keyword evidence="3" id="KW-1185">Reference proteome</keyword>
<proteinExistence type="predicted"/>
<dbReference type="RefSeq" id="WP_208197432.1">
    <property type="nucleotide sequence ID" value="NZ_CP076023.1"/>
</dbReference>
<evidence type="ECO:0000256" key="1">
    <source>
        <dbReference type="SAM" id="MobiDB-lite"/>
    </source>
</evidence>
<dbReference type="Proteomes" id="UP000679335">
    <property type="component" value="Chromosome"/>
</dbReference>
<feature type="region of interest" description="Disordered" evidence="1">
    <location>
        <begin position="41"/>
        <end position="60"/>
    </location>
</feature>
<reference evidence="2 3" key="1">
    <citation type="submission" date="2021-05" db="EMBL/GenBank/DDBJ databases">
        <title>Novel species in genus Cellulomonas.</title>
        <authorList>
            <person name="Zhang G."/>
        </authorList>
    </citation>
    <scope>NUCLEOTIDE SEQUENCE [LARGE SCALE GENOMIC DNA]</scope>
    <source>
        <strain evidence="3">zg-ZUI157</strain>
    </source>
</reference>
<feature type="compositionally biased region" description="Basic residues" evidence="1">
    <location>
        <begin position="1"/>
        <end position="10"/>
    </location>
</feature>
<sequence>MKTHRQHPRSSPRAAHLSPRDRHLSTYGDTYGRERIAGAEPAVAHSRATHAAAKASPWQHDDAPTIRLAEARECEQLLSGRVLVGPLVGLRP</sequence>
<organism evidence="2 3">
    <name type="scientific">Cellulomonas dongxiuzhuiae</name>
    <dbReference type="NCBI Taxonomy" id="2819979"/>
    <lineage>
        <taxon>Bacteria</taxon>
        <taxon>Bacillati</taxon>
        <taxon>Actinomycetota</taxon>
        <taxon>Actinomycetes</taxon>
        <taxon>Micrococcales</taxon>
        <taxon>Cellulomonadaceae</taxon>
        <taxon>Cellulomonas</taxon>
    </lineage>
</organism>
<gene>
    <name evidence="2" type="ORF">KKR89_06020</name>
</gene>
<name>A0ABX8GNJ3_9CELL</name>
<feature type="compositionally biased region" description="Low complexity" evidence="1">
    <location>
        <begin position="42"/>
        <end position="56"/>
    </location>
</feature>
<dbReference type="EMBL" id="CP076023">
    <property type="protein sequence ID" value="QWC17156.1"/>
    <property type="molecule type" value="Genomic_DNA"/>
</dbReference>
<evidence type="ECO:0000313" key="2">
    <source>
        <dbReference type="EMBL" id="QWC17156.1"/>
    </source>
</evidence>
<protein>
    <submittedName>
        <fullName evidence="2">Uncharacterized protein</fullName>
    </submittedName>
</protein>
<accession>A0ABX8GNJ3</accession>
<evidence type="ECO:0000313" key="3">
    <source>
        <dbReference type="Proteomes" id="UP000679335"/>
    </source>
</evidence>
<feature type="region of interest" description="Disordered" evidence="1">
    <location>
        <begin position="1"/>
        <end position="29"/>
    </location>
</feature>